<reference evidence="1" key="1">
    <citation type="submission" date="2023-06" db="EMBL/GenBank/DDBJ databases">
        <authorList>
            <person name="Kurt Z."/>
        </authorList>
    </citation>
    <scope>NUCLEOTIDE SEQUENCE</scope>
</reference>
<dbReference type="AlphaFoldDB" id="A0AA86NY88"/>
<evidence type="ECO:0000313" key="3">
    <source>
        <dbReference type="Proteomes" id="UP001642409"/>
    </source>
</evidence>
<dbReference type="EMBL" id="CATOUU010000386">
    <property type="protein sequence ID" value="CAI9928184.1"/>
    <property type="molecule type" value="Genomic_DNA"/>
</dbReference>
<reference evidence="2 3" key="2">
    <citation type="submission" date="2024-07" db="EMBL/GenBank/DDBJ databases">
        <authorList>
            <person name="Akdeniz Z."/>
        </authorList>
    </citation>
    <scope>NUCLEOTIDE SEQUENCE [LARGE SCALE GENOMIC DNA]</scope>
</reference>
<dbReference type="Pfam" id="PF10209">
    <property type="entry name" value="DUF2340"/>
    <property type="match status" value="1"/>
</dbReference>
<dbReference type="InterPro" id="IPR018794">
    <property type="entry name" value="UPF0538"/>
</dbReference>
<evidence type="ECO:0000313" key="2">
    <source>
        <dbReference type="EMBL" id="CAL5976058.1"/>
    </source>
</evidence>
<name>A0AA86NY88_9EUKA</name>
<sequence length="114" mass="13230">MIVCCVESFEKQKGHYLRIVISESQTLNQLHELVANKVQEVVELQKLRSKIASMNTFKLLRDNSSNNDCEVINMNNKNYSEEDKSKTIKELGLNQNSIVSLFNNDELEEYTQKM</sequence>
<proteinExistence type="predicted"/>
<dbReference type="Proteomes" id="UP001642409">
    <property type="component" value="Unassembled WGS sequence"/>
</dbReference>
<protein>
    <submittedName>
        <fullName evidence="2">Uncharacterized_protein family UPF0538</fullName>
    </submittedName>
</protein>
<accession>A0AA86NY88</accession>
<keyword evidence="3" id="KW-1185">Reference proteome</keyword>
<gene>
    <name evidence="1" type="ORF">HINF_LOCUS15829</name>
    <name evidence="2" type="ORF">HINF_LOCUS3642</name>
</gene>
<organism evidence="1">
    <name type="scientific">Hexamita inflata</name>
    <dbReference type="NCBI Taxonomy" id="28002"/>
    <lineage>
        <taxon>Eukaryota</taxon>
        <taxon>Metamonada</taxon>
        <taxon>Diplomonadida</taxon>
        <taxon>Hexamitidae</taxon>
        <taxon>Hexamitinae</taxon>
        <taxon>Hexamita</taxon>
    </lineage>
</organism>
<evidence type="ECO:0000313" key="1">
    <source>
        <dbReference type="EMBL" id="CAI9928184.1"/>
    </source>
</evidence>
<dbReference type="EMBL" id="CAXDID020000006">
    <property type="protein sequence ID" value="CAL5976058.1"/>
    <property type="molecule type" value="Genomic_DNA"/>
</dbReference>
<comment type="caution">
    <text evidence="1">The sequence shown here is derived from an EMBL/GenBank/DDBJ whole genome shotgun (WGS) entry which is preliminary data.</text>
</comment>